<sequence>MAETNHFKLDSDDFFVPKNAACLSEEQNLACFLDDIPGFVEPNLPRIQTAHALTSTEKTIRIVIHSDPPMASEPHVLRLSTEFTSPLVLVPSSIVVLAVLTTFLWVLCCRRRNLQVPIPEMVAGYTPIPSQTIDQMPNVKINGSVPSLDFPVDDRPFSRFEQPREYREWYV</sequence>
<evidence type="ECO:0000313" key="2">
    <source>
        <dbReference type="WBParaSite" id="JU765_v2.g18508.t1"/>
    </source>
</evidence>
<dbReference type="Proteomes" id="UP000887576">
    <property type="component" value="Unplaced"/>
</dbReference>
<accession>A0AC34QQZ9</accession>
<protein>
    <submittedName>
        <fullName evidence="2">Uncharacterized protein</fullName>
    </submittedName>
</protein>
<proteinExistence type="predicted"/>
<dbReference type="WBParaSite" id="JU765_v2.g18508.t1">
    <property type="protein sequence ID" value="JU765_v2.g18508.t1"/>
    <property type="gene ID" value="JU765_v2.g18508"/>
</dbReference>
<name>A0AC34QQZ9_9BILA</name>
<evidence type="ECO:0000313" key="1">
    <source>
        <dbReference type="Proteomes" id="UP000887576"/>
    </source>
</evidence>
<organism evidence="1 2">
    <name type="scientific">Panagrolaimus sp. JU765</name>
    <dbReference type="NCBI Taxonomy" id="591449"/>
    <lineage>
        <taxon>Eukaryota</taxon>
        <taxon>Metazoa</taxon>
        <taxon>Ecdysozoa</taxon>
        <taxon>Nematoda</taxon>
        <taxon>Chromadorea</taxon>
        <taxon>Rhabditida</taxon>
        <taxon>Tylenchina</taxon>
        <taxon>Panagrolaimomorpha</taxon>
        <taxon>Panagrolaimoidea</taxon>
        <taxon>Panagrolaimidae</taxon>
        <taxon>Panagrolaimus</taxon>
    </lineage>
</organism>
<reference evidence="2" key="1">
    <citation type="submission" date="2022-11" db="UniProtKB">
        <authorList>
            <consortium name="WormBaseParasite"/>
        </authorList>
    </citation>
    <scope>IDENTIFICATION</scope>
</reference>